<accession>A0A9W9TW09</accession>
<dbReference type="SMART" id="SM00360">
    <property type="entry name" value="RRM"/>
    <property type="match status" value="2"/>
</dbReference>
<dbReference type="GO" id="GO:0005634">
    <property type="term" value="C:nucleus"/>
    <property type="evidence" value="ECO:0007669"/>
    <property type="project" value="TreeGrafter"/>
</dbReference>
<feature type="region of interest" description="Disordered" evidence="3">
    <location>
        <begin position="123"/>
        <end position="150"/>
    </location>
</feature>
<dbReference type="PANTHER" id="PTHR23003">
    <property type="entry name" value="RNA RECOGNITION MOTIF RRM DOMAIN CONTAINING PROTEIN"/>
    <property type="match status" value="1"/>
</dbReference>
<evidence type="ECO:0000256" key="1">
    <source>
        <dbReference type="ARBA" id="ARBA00022884"/>
    </source>
</evidence>
<dbReference type="EMBL" id="JAPQKS010000002">
    <property type="protein sequence ID" value="KAJ5245856.1"/>
    <property type="molecule type" value="Genomic_DNA"/>
</dbReference>
<name>A0A9W9TW09_9EURO</name>
<reference evidence="5" key="2">
    <citation type="journal article" date="2023" name="IMA Fungus">
        <title>Comparative genomic study of the Penicillium genus elucidates a diverse pangenome and 15 lateral gene transfer events.</title>
        <authorList>
            <person name="Petersen C."/>
            <person name="Sorensen T."/>
            <person name="Nielsen M.R."/>
            <person name="Sondergaard T.E."/>
            <person name="Sorensen J.L."/>
            <person name="Fitzpatrick D.A."/>
            <person name="Frisvad J.C."/>
            <person name="Nielsen K.L."/>
        </authorList>
    </citation>
    <scope>NUCLEOTIDE SEQUENCE</scope>
    <source>
        <strain evidence="5">IBT 19713</strain>
    </source>
</reference>
<dbReference type="PANTHER" id="PTHR23003:SF60">
    <property type="entry name" value="RNA BINDING PROTEIN (AFU_ORTHOLOGUE AFUA_1G02950)"/>
    <property type="match status" value="1"/>
</dbReference>
<dbReference type="GO" id="GO:0005737">
    <property type="term" value="C:cytoplasm"/>
    <property type="evidence" value="ECO:0007669"/>
    <property type="project" value="TreeGrafter"/>
</dbReference>
<dbReference type="InterPro" id="IPR050374">
    <property type="entry name" value="RRT5_SRSF_SR"/>
</dbReference>
<evidence type="ECO:0000313" key="6">
    <source>
        <dbReference type="Proteomes" id="UP001150941"/>
    </source>
</evidence>
<dbReference type="RefSeq" id="XP_058333277.1">
    <property type="nucleotide sequence ID" value="XM_058470136.1"/>
</dbReference>
<dbReference type="GO" id="GO:1990904">
    <property type="term" value="C:ribonucleoprotein complex"/>
    <property type="evidence" value="ECO:0007669"/>
    <property type="project" value="TreeGrafter"/>
</dbReference>
<dbReference type="AlphaFoldDB" id="A0A9W9TW09"/>
<evidence type="ECO:0000313" key="5">
    <source>
        <dbReference type="EMBL" id="KAJ5245856.1"/>
    </source>
</evidence>
<dbReference type="Proteomes" id="UP001150941">
    <property type="component" value="Unassembled WGS sequence"/>
</dbReference>
<evidence type="ECO:0000256" key="3">
    <source>
        <dbReference type="SAM" id="MobiDB-lite"/>
    </source>
</evidence>
<comment type="caution">
    <text evidence="5">The sequence shown here is derived from an EMBL/GenBank/DDBJ whole genome shotgun (WGS) entry which is preliminary data.</text>
</comment>
<dbReference type="SUPFAM" id="SSF54928">
    <property type="entry name" value="RNA-binding domain, RBD"/>
    <property type="match status" value="2"/>
</dbReference>
<dbReference type="CDD" id="cd00590">
    <property type="entry name" value="RRM_SF"/>
    <property type="match status" value="1"/>
</dbReference>
<protein>
    <submittedName>
        <fullName evidence="5">Nucleotide-binding alpha-beta plait</fullName>
    </submittedName>
</protein>
<evidence type="ECO:0000259" key="4">
    <source>
        <dbReference type="PROSITE" id="PS50102"/>
    </source>
</evidence>
<dbReference type="InterPro" id="IPR000504">
    <property type="entry name" value="RRM_dom"/>
</dbReference>
<dbReference type="Gene3D" id="3.30.70.330">
    <property type="match status" value="2"/>
</dbReference>
<dbReference type="Pfam" id="PF00076">
    <property type="entry name" value="RRM_1"/>
    <property type="match status" value="1"/>
</dbReference>
<organism evidence="5 6">
    <name type="scientific">Penicillium chermesinum</name>
    <dbReference type="NCBI Taxonomy" id="63820"/>
    <lineage>
        <taxon>Eukaryota</taxon>
        <taxon>Fungi</taxon>
        <taxon>Dikarya</taxon>
        <taxon>Ascomycota</taxon>
        <taxon>Pezizomycotina</taxon>
        <taxon>Eurotiomycetes</taxon>
        <taxon>Eurotiomycetidae</taxon>
        <taxon>Eurotiales</taxon>
        <taxon>Aspergillaceae</taxon>
        <taxon>Penicillium</taxon>
    </lineage>
</organism>
<gene>
    <name evidence="5" type="ORF">N7468_000839</name>
</gene>
<feature type="compositionally biased region" description="Polar residues" evidence="3">
    <location>
        <begin position="386"/>
        <end position="402"/>
    </location>
</feature>
<dbReference type="OrthoDB" id="1049195at2759"/>
<keyword evidence="6" id="KW-1185">Reference proteome</keyword>
<evidence type="ECO:0000256" key="2">
    <source>
        <dbReference type="PROSITE-ProRule" id="PRU00176"/>
    </source>
</evidence>
<proteinExistence type="predicted"/>
<dbReference type="GeneID" id="83197439"/>
<dbReference type="PROSITE" id="PS50102">
    <property type="entry name" value="RRM"/>
    <property type="match status" value="1"/>
</dbReference>
<keyword evidence="1 2" id="KW-0694">RNA-binding</keyword>
<feature type="domain" description="RRM" evidence="4">
    <location>
        <begin position="252"/>
        <end position="332"/>
    </location>
</feature>
<dbReference type="GO" id="GO:0003729">
    <property type="term" value="F:mRNA binding"/>
    <property type="evidence" value="ECO:0007669"/>
    <property type="project" value="TreeGrafter"/>
</dbReference>
<reference evidence="5" key="1">
    <citation type="submission" date="2022-11" db="EMBL/GenBank/DDBJ databases">
        <authorList>
            <person name="Petersen C."/>
        </authorList>
    </citation>
    <scope>NUCLEOTIDE SEQUENCE</scope>
    <source>
        <strain evidence="5">IBT 19713</strain>
    </source>
</reference>
<dbReference type="InterPro" id="IPR035979">
    <property type="entry name" value="RBD_domain_sf"/>
</dbReference>
<feature type="region of interest" description="Disordered" evidence="3">
    <location>
        <begin position="337"/>
        <end position="402"/>
    </location>
</feature>
<feature type="compositionally biased region" description="Low complexity" evidence="3">
    <location>
        <begin position="348"/>
        <end position="361"/>
    </location>
</feature>
<dbReference type="InterPro" id="IPR012677">
    <property type="entry name" value="Nucleotide-bd_a/b_plait_sf"/>
</dbReference>
<sequence>MPFLGKEKRRSPRSLKSDDEFVVFLQGIPGHCRWQELKDLVRQTAQHIRQAVVYDDSHGFPTGLGQIIIKNEDEAWRTYHRLSTNGWEGQSLVVTLSRISAPTKPIAGPTRSPPAVLQTFVPGHSTPPRSHGSMALPPSPVSPDCTQSTSSTYQYTEYGPMMGPMPISPQQFMPVMTEPMTQPMQCYPPSPMMHAAMYDAPGWNMMPMYPISPISPIQPLHDSGEYTHWHPQEPWATHTANINAPFPSQTSRAVYINNLNPSTTTADLRSLLQGTGNVEECNVTVTSDAYDKEVQTHGSAIMHSVEDARRAVATLNNVMFMGSCIRVRTDYRHAARSGSWDSAMTQDSDPVSESGSELSSVSEDHGEGIPFQKAADPGQPLVVDGSGQQRRSLEMLSTSAPN</sequence>